<evidence type="ECO:0000256" key="2">
    <source>
        <dbReference type="ARBA" id="ARBA00022777"/>
    </source>
</evidence>
<dbReference type="Pfam" id="PF01513">
    <property type="entry name" value="NAD_kinase"/>
    <property type="match status" value="1"/>
</dbReference>
<dbReference type="GO" id="GO:0005524">
    <property type="term" value="F:ATP binding"/>
    <property type="evidence" value="ECO:0007669"/>
    <property type="project" value="UniProtKB-KW"/>
</dbReference>
<dbReference type="GO" id="GO:0003951">
    <property type="term" value="F:NAD+ kinase activity"/>
    <property type="evidence" value="ECO:0007669"/>
    <property type="project" value="UniProtKB-UniRule"/>
</dbReference>
<dbReference type="GO" id="GO:0051287">
    <property type="term" value="F:NAD binding"/>
    <property type="evidence" value="ECO:0007669"/>
    <property type="project" value="UniProtKB-ARBA"/>
</dbReference>
<comment type="similarity">
    <text evidence="6">Belongs to the NAD kinase family.</text>
</comment>
<keyword evidence="6" id="KW-0963">Cytoplasm</keyword>
<dbReference type="Pfam" id="PF20143">
    <property type="entry name" value="NAD_kinase_C"/>
    <property type="match status" value="1"/>
</dbReference>
<keyword evidence="2 6" id="KW-0418">Kinase</keyword>
<keyword evidence="3 6" id="KW-0521">NADP</keyword>
<dbReference type="HAMAP" id="MF_00361">
    <property type="entry name" value="NAD_kinase"/>
    <property type="match status" value="1"/>
</dbReference>
<evidence type="ECO:0000256" key="5">
    <source>
        <dbReference type="ARBA" id="ARBA00047925"/>
    </source>
</evidence>
<sequence>MGIGCGKHYIIMTNRPKDPGLKVTYYIRKYLEERGAACIICADNETEEQIRLKEGGDTYRSDCMIVLGGDGTMLKAARETAASGIPLLGVNLGTVGYLAEVEPLALDLALEKLLREEYTIEERMMLSGRVLREDGSGETAQVHALNDVTITRRGPLQIIQFRIWVNGQVLNSYGADGIVIATPTGSTGYNMSAGGPIVEPGASLILLTPICPHTLNTRSIILRAEDEVVVEIGERQSGQEQEVEVNFDGSRCLILKSGDRLKVTRSDKTTSIMKLSELSFLERLHRKMSE</sequence>
<dbReference type="Proteomes" id="UP000260812">
    <property type="component" value="Unassembled WGS sequence"/>
</dbReference>
<dbReference type="Gene3D" id="3.40.50.10330">
    <property type="entry name" value="Probable inorganic polyphosphate/atp-NAD kinase, domain 1"/>
    <property type="match status" value="1"/>
</dbReference>
<dbReference type="Gene3D" id="2.60.200.30">
    <property type="entry name" value="Probable inorganic polyphosphate/atp-NAD kinase, domain 2"/>
    <property type="match status" value="1"/>
</dbReference>
<comment type="function">
    <text evidence="6">Involved in the regulation of the intracellular balance of NAD and NADP, and is a key enzyme in the biosynthesis of NADP. Catalyzes specifically the phosphorylation on 2'-hydroxyl of the adenosine moiety of NAD to yield NADP.</text>
</comment>
<dbReference type="GO" id="GO:0019674">
    <property type="term" value="P:NAD+ metabolic process"/>
    <property type="evidence" value="ECO:0007669"/>
    <property type="project" value="InterPro"/>
</dbReference>
<dbReference type="InterPro" id="IPR002504">
    <property type="entry name" value="NADK"/>
</dbReference>
<feature type="binding site" evidence="6">
    <location>
        <begin position="70"/>
        <end position="71"/>
    </location>
    <ligand>
        <name>NAD(+)</name>
        <dbReference type="ChEBI" id="CHEBI:57540"/>
    </ligand>
</feature>
<evidence type="ECO:0000313" key="7">
    <source>
        <dbReference type="EMBL" id="RGE57544.1"/>
    </source>
</evidence>
<keyword evidence="6" id="KW-0547">Nucleotide-binding</keyword>
<dbReference type="EC" id="2.7.1.23" evidence="6"/>
<dbReference type="SUPFAM" id="SSF111331">
    <property type="entry name" value="NAD kinase/diacylglycerol kinase-like"/>
    <property type="match status" value="1"/>
</dbReference>
<dbReference type="PANTHER" id="PTHR20275:SF0">
    <property type="entry name" value="NAD KINASE"/>
    <property type="match status" value="1"/>
</dbReference>
<dbReference type="AlphaFoldDB" id="A0A3E3I031"/>
<comment type="caution">
    <text evidence="6">Lacks conserved residue(s) required for the propagation of feature annotation.</text>
</comment>
<proteinExistence type="inferred from homology"/>
<feature type="active site" description="Proton acceptor" evidence="6">
    <location>
        <position position="70"/>
    </location>
</feature>
<feature type="binding site" evidence="6">
    <location>
        <begin position="187"/>
        <end position="192"/>
    </location>
    <ligand>
        <name>NAD(+)</name>
        <dbReference type="ChEBI" id="CHEBI:57540"/>
    </ligand>
</feature>
<dbReference type="GO" id="GO:0046872">
    <property type="term" value="F:metal ion binding"/>
    <property type="evidence" value="ECO:0007669"/>
    <property type="project" value="UniProtKB-UniRule"/>
</dbReference>
<name>A0A3E3I031_9FIRM</name>
<evidence type="ECO:0000313" key="8">
    <source>
        <dbReference type="Proteomes" id="UP000260812"/>
    </source>
</evidence>
<feature type="binding site" evidence="6">
    <location>
        <position position="75"/>
    </location>
    <ligand>
        <name>NAD(+)</name>
        <dbReference type="ChEBI" id="CHEBI:57540"/>
    </ligand>
</feature>
<gene>
    <name evidence="6" type="primary">nadK</name>
    <name evidence="7" type="ORF">DXC51_19495</name>
</gene>
<reference evidence="7" key="1">
    <citation type="submission" date="2018-08" db="EMBL/GenBank/DDBJ databases">
        <title>A genome reference for cultivated species of the human gut microbiota.</title>
        <authorList>
            <person name="Zou Y."/>
            <person name="Xue W."/>
            <person name="Luo G."/>
        </authorList>
    </citation>
    <scope>NUCLEOTIDE SEQUENCE [LARGE SCALE GENOMIC DNA]</scope>
    <source>
        <strain evidence="7">TF05-5AC</strain>
    </source>
</reference>
<keyword evidence="6" id="KW-0067">ATP-binding</keyword>
<organism evidence="7 8">
    <name type="scientific">Eisenbergiella massiliensis</name>
    <dbReference type="NCBI Taxonomy" id="1720294"/>
    <lineage>
        <taxon>Bacteria</taxon>
        <taxon>Bacillati</taxon>
        <taxon>Bacillota</taxon>
        <taxon>Clostridia</taxon>
        <taxon>Lachnospirales</taxon>
        <taxon>Lachnospiraceae</taxon>
        <taxon>Eisenbergiella</taxon>
    </lineage>
</organism>
<dbReference type="InterPro" id="IPR017438">
    <property type="entry name" value="ATP-NAD_kinase_N"/>
</dbReference>
<keyword evidence="8" id="KW-1185">Reference proteome</keyword>
<dbReference type="RefSeq" id="WP_021635773.1">
    <property type="nucleotide sequence ID" value="NZ_JBKUNB010000016.1"/>
</dbReference>
<dbReference type="GeneID" id="97988994"/>
<comment type="cofactor">
    <cofactor evidence="6">
        <name>a divalent metal cation</name>
        <dbReference type="ChEBI" id="CHEBI:60240"/>
    </cofactor>
</comment>
<accession>A0A3E3I031</accession>
<dbReference type="EMBL" id="QVLV01000015">
    <property type="protein sequence ID" value="RGE57544.1"/>
    <property type="molecule type" value="Genomic_DNA"/>
</dbReference>
<evidence type="ECO:0000256" key="3">
    <source>
        <dbReference type="ARBA" id="ARBA00022857"/>
    </source>
</evidence>
<keyword evidence="4 6" id="KW-0520">NAD</keyword>
<comment type="caution">
    <text evidence="7">The sequence shown here is derived from an EMBL/GenBank/DDBJ whole genome shotgun (WGS) entry which is preliminary data.</text>
</comment>
<feature type="binding site" evidence="6">
    <location>
        <position position="176"/>
    </location>
    <ligand>
        <name>NAD(+)</name>
        <dbReference type="ChEBI" id="CHEBI:57540"/>
    </ligand>
</feature>
<evidence type="ECO:0000256" key="1">
    <source>
        <dbReference type="ARBA" id="ARBA00022679"/>
    </source>
</evidence>
<comment type="catalytic activity">
    <reaction evidence="5 6">
        <text>NAD(+) + ATP = ADP + NADP(+) + H(+)</text>
        <dbReference type="Rhea" id="RHEA:18629"/>
        <dbReference type="ChEBI" id="CHEBI:15378"/>
        <dbReference type="ChEBI" id="CHEBI:30616"/>
        <dbReference type="ChEBI" id="CHEBI:57540"/>
        <dbReference type="ChEBI" id="CHEBI:58349"/>
        <dbReference type="ChEBI" id="CHEBI:456216"/>
        <dbReference type="EC" id="2.7.1.23"/>
    </reaction>
</comment>
<keyword evidence="1 6" id="KW-0808">Transferase</keyword>
<dbReference type="PANTHER" id="PTHR20275">
    <property type="entry name" value="NAD KINASE"/>
    <property type="match status" value="1"/>
</dbReference>
<evidence type="ECO:0000256" key="4">
    <source>
        <dbReference type="ARBA" id="ARBA00023027"/>
    </source>
</evidence>
<feature type="binding site" evidence="6">
    <location>
        <begin position="146"/>
        <end position="147"/>
    </location>
    <ligand>
        <name>NAD(+)</name>
        <dbReference type="ChEBI" id="CHEBI:57540"/>
    </ligand>
</feature>
<dbReference type="InterPro" id="IPR016064">
    <property type="entry name" value="NAD/diacylglycerol_kinase_sf"/>
</dbReference>
<dbReference type="InterPro" id="IPR017437">
    <property type="entry name" value="ATP-NAD_kinase_PpnK-typ_C"/>
</dbReference>
<dbReference type="GO" id="GO:0006741">
    <property type="term" value="P:NADP+ biosynthetic process"/>
    <property type="evidence" value="ECO:0007669"/>
    <property type="project" value="UniProtKB-UniRule"/>
</dbReference>
<protein>
    <recommendedName>
        <fullName evidence="6">NAD kinase</fullName>
        <ecNumber evidence="6">2.7.1.23</ecNumber>
    </recommendedName>
    <alternativeName>
        <fullName evidence="6">ATP-dependent NAD kinase</fullName>
    </alternativeName>
</protein>
<comment type="subcellular location">
    <subcellularLocation>
        <location evidence="6">Cytoplasm</location>
    </subcellularLocation>
</comment>
<dbReference type="GO" id="GO:0005737">
    <property type="term" value="C:cytoplasm"/>
    <property type="evidence" value="ECO:0007669"/>
    <property type="project" value="UniProtKB-SubCell"/>
</dbReference>
<evidence type="ECO:0000256" key="6">
    <source>
        <dbReference type="HAMAP-Rule" id="MF_00361"/>
    </source>
</evidence>